<name>A0A414VY44_9FIRM</name>
<proteinExistence type="inferred from homology"/>
<dbReference type="InterPro" id="IPR017896">
    <property type="entry name" value="4Fe4S_Fe-S-bd"/>
</dbReference>
<dbReference type="RefSeq" id="WP_118051498.1">
    <property type="nucleotide sequence ID" value="NZ_JAAILP010000029.1"/>
</dbReference>
<dbReference type="PANTHER" id="PTHR30352:SF4">
    <property type="entry name" value="PYRUVATE FORMATE-LYASE 2-ACTIVATING ENZYME"/>
    <property type="match status" value="1"/>
</dbReference>
<evidence type="ECO:0000256" key="1">
    <source>
        <dbReference type="ARBA" id="ARBA00001966"/>
    </source>
</evidence>
<dbReference type="Gene3D" id="3.30.70.20">
    <property type="match status" value="1"/>
</dbReference>
<dbReference type="PROSITE" id="PS51918">
    <property type="entry name" value="RADICAL_SAM"/>
    <property type="match status" value="1"/>
</dbReference>
<sequence length="300" mass="34515">MDKKQELFVSQIQRFSLHDGPGIRTTIFLKGCNLRCKWCHNPETQNLIPEIQYLENRCRKCASCAMTCPQKALTIKPEGWSLDKEHCNNCMICVSNCYANALQISGSYEASEELVAQAKRDQQIFGEGGVTFSGGEPMLQIDILEYALKEAKKQKLHTAVDTAGNVPWDFFERIIPYTDLFLFDIKGMKPEVHKQYTGVDNTRILENIKKLSFEKDTRIWIRMPLVEGVNASENDIDDFLAFYLQLGSIDRIDLLPYHSYGTYKAKSLQMPEEVFETPSPEKMERIRMKIKTVNENVFVM</sequence>
<dbReference type="InterPro" id="IPR012839">
    <property type="entry name" value="Organic_radical_activase"/>
</dbReference>
<protein>
    <submittedName>
        <fullName evidence="12">Glycyl-radical enzyme activating protein</fullName>
    </submittedName>
</protein>
<dbReference type="PROSITE" id="PS51379">
    <property type="entry name" value="4FE4S_FER_2"/>
    <property type="match status" value="2"/>
</dbReference>
<feature type="domain" description="Radical SAM core" evidence="11">
    <location>
        <begin position="18"/>
        <end position="296"/>
    </location>
</feature>
<dbReference type="GO" id="GO:0016491">
    <property type="term" value="F:oxidoreductase activity"/>
    <property type="evidence" value="ECO:0007669"/>
    <property type="project" value="UniProtKB-KW"/>
</dbReference>
<evidence type="ECO:0000313" key="13">
    <source>
        <dbReference type="Proteomes" id="UP000284024"/>
    </source>
</evidence>
<dbReference type="InterPro" id="IPR058240">
    <property type="entry name" value="rSAM_sf"/>
</dbReference>
<evidence type="ECO:0000259" key="11">
    <source>
        <dbReference type="PROSITE" id="PS51918"/>
    </source>
</evidence>
<evidence type="ECO:0000256" key="4">
    <source>
        <dbReference type="ARBA" id="ARBA00022691"/>
    </source>
</evidence>
<dbReference type="SFLD" id="SFLDG01118">
    <property type="entry name" value="activating_enzymes__group_2"/>
    <property type="match status" value="1"/>
</dbReference>
<dbReference type="InterPro" id="IPR001989">
    <property type="entry name" value="Radical_activat_CS"/>
</dbReference>
<feature type="domain" description="4Fe-4S ferredoxin-type" evidence="10">
    <location>
        <begin position="81"/>
        <end position="107"/>
    </location>
</feature>
<gene>
    <name evidence="12" type="ORF">DW222_16215</name>
</gene>
<dbReference type="SFLD" id="SFLDG01066">
    <property type="entry name" value="organic_radical-activating_enz"/>
    <property type="match status" value="1"/>
</dbReference>
<organism evidence="12 13">
    <name type="scientific">Blautia obeum</name>
    <dbReference type="NCBI Taxonomy" id="40520"/>
    <lineage>
        <taxon>Bacteria</taxon>
        <taxon>Bacillati</taxon>
        <taxon>Bacillota</taxon>
        <taxon>Clostridia</taxon>
        <taxon>Lachnospirales</taxon>
        <taxon>Lachnospiraceae</taxon>
        <taxon>Blautia</taxon>
    </lineage>
</organism>
<evidence type="ECO:0000313" key="12">
    <source>
        <dbReference type="EMBL" id="RHH15619.1"/>
    </source>
</evidence>
<dbReference type="PIRSF" id="PIRSF000371">
    <property type="entry name" value="PFL_act_enz"/>
    <property type="match status" value="1"/>
</dbReference>
<keyword evidence="5" id="KW-0479">Metal-binding</keyword>
<dbReference type="EMBL" id="QRJH01000011">
    <property type="protein sequence ID" value="RHH15619.1"/>
    <property type="molecule type" value="Genomic_DNA"/>
</dbReference>
<dbReference type="PANTHER" id="PTHR30352">
    <property type="entry name" value="PYRUVATE FORMATE-LYASE-ACTIVATING ENZYME"/>
    <property type="match status" value="1"/>
</dbReference>
<keyword evidence="4" id="KW-0949">S-adenosyl-L-methionine</keyword>
<dbReference type="Gene3D" id="3.80.30.10">
    <property type="entry name" value="pyruvate-formate lyase- activating enzyme"/>
    <property type="match status" value="1"/>
</dbReference>
<dbReference type="PROSITE" id="PS01087">
    <property type="entry name" value="RADICAL_ACTIVATING"/>
    <property type="match status" value="1"/>
</dbReference>
<keyword evidence="6" id="KW-0560">Oxidoreductase</keyword>
<comment type="caution">
    <text evidence="12">The sequence shown here is derived from an EMBL/GenBank/DDBJ whole genome shotgun (WGS) entry which is preliminary data.</text>
</comment>
<dbReference type="SUPFAM" id="SSF54862">
    <property type="entry name" value="4Fe-4S ferredoxins"/>
    <property type="match status" value="1"/>
</dbReference>
<dbReference type="Pfam" id="PF04055">
    <property type="entry name" value="Radical_SAM"/>
    <property type="match status" value="1"/>
</dbReference>
<dbReference type="PROSITE" id="PS00198">
    <property type="entry name" value="4FE4S_FER_1"/>
    <property type="match status" value="1"/>
</dbReference>
<dbReference type="Proteomes" id="UP000284024">
    <property type="component" value="Unassembled WGS sequence"/>
</dbReference>
<evidence type="ECO:0000256" key="2">
    <source>
        <dbReference type="ARBA" id="ARBA00009777"/>
    </source>
</evidence>
<keyword evidence="7" id="KW-0408">Iron</keyword>
<evidence type="ECO:0000256" key="8">
    <source>
        <dbReference type="ARBA" id="ARBA00023014"/>
    </source>
</evidence>
<dbReference type="GO" id="GO:0051539">
    <property type="term" value="F:4 iron, 4 sulfur cluster binding"/>
    <property type="evidence" value="ECO:0007669"/>
    <property type="project" value="UniProtKB-KW"/>
</dbReference>
<accession>A0A414VY44</accession>
<dbReference type="SFLD" id="SFLDS00029">
    <property type="entry name" value="Radical_SAM"/>
    <property type="match status" value="1"/>
</dbReference>
<comment type="catalytic activity">
    <reaction evidence="9">
        <text>glycyl-[protein] + reduced [flavodoxin] + S-adenosyl-L-methionine = glycin-2-yl radical-[protein] + semiquinone [flavodoxin] + 5'-deoxyadenosine + L-methionine + H(+)</text>
        <dbReference type="Rhea" id="RHEA:61976"/>
        <dbReference type="Rhea" id="RHEA-COMP:10622"/>
        <dbReference type="Rhea" id="RHEA-COMP:14480"/>
        <dbReference type="Rhea" id="RHEA-COMP:15993"/>
        <dbReference type="Rhea" id="RHEA-COMP:15994"/>
        <dbReference type="ChEBI" id="CHEBI:15378"/>
        <dbReference type="ChEBI" id="CHEBI:17319"/>
        <dbReference type="ChEBI" id="CHEBI:29947"/>
        <dbReference type="ChEBI" id="CHEBI:32722"/>
        <dbReference type="ChEBI" id="CHEBI:57618"/>
        <dbReference type="ChEBI" id="CHEBI:57844"/>
        <dbReference type="ChEBI" id="CHEBI:59789"/>
        <dbReference type="ChEBI" id="CHEBI:140311"/>
    </reaction>
</comment>
<evidence type="ECO:0000256" key="3">
    <source>
        <dbReference type="ARBA" id="ARBA00022485"/>
    </source>
</evidence>
<keyword evidence="3" id="KW-0004">4Fe-4S</keyword>
<dbReference type="InterPro" id="IPR007197">
    <property type="entry name" value="rSAM"/>
</dbReference>
<dbReference type="AlphaFoldDB" id="A0A414VY44"/>
<evidence type="ECO:0000256" key="6">
    <source>
        <dbReference type="ARBA" id="ARBA00023002"/>
    </source>
</evidence>
<comment type="similarity">
    <text evidence="2">Belongs to the organic radical-activating enzymes family.</text>
</comment>
<dbReference type="SUPFAM" id="SSF102114">
    <property type="entry name" value="Radical SAM enzymes"/>
    <property type="match status" value="1"/>
</dbReference>
<dbReference type="CDD" id="cd01335">
    <property type="entry name" value="Radical_SAM"/>
    <property type="match status" value="1"/>
</dbReference>
<keyword evidence="8" id="KW-0411">Iron-sulfur</keyword>
<evidence type="ECO:0000259" key="10">
    <source>
        <dbReference type="PROSITE" id="PS51379"/>
    </source>
</evidence>
<dbReference type="InterPro" id="IPR034457">
    <property type="entry name" value="Organic_radical-activating"/>
</dbReference>
<evidence type="ECO:0000256" key="7">
    <source>
        <dbReference type="ARBA" id="ARBA00023004"/>
    </source>
</evidence>
<feature type="domain" description="4Fe-4S ferredoxin-type" evidence="10">
    <location>
        <begin position="49"/>
        <end position="78"/>
    </location>
</feature>
<reference evidence="12 13" key="1">
    <citation type="submission" date="2018-08" db="EMBL/GenBank/DDBJ databases">
        <title>A genome reference for cultivated species of the human gut microbiota.</title>
        <authorList>
            <person name="Zou Y."/>
            <person name="Xue W."/>
            <person name="Luo G."/>
        </authorList>
    </citation>
    <scope>NUCLEOTIDE SEQUENCE [LARGE SCALE GENOMIC DNA]</scope>
    <source>
        <strain evidence="12 13">AM18-2AC</strain>
    </source>
</reference>
<comment type="cofactor">
    <cofactor evidence="1">
        <name>[4Fe-4S] cluster</name>
        <dbReference type="ChEBI" id="CHEBI:49883"/>
    </cofactor>
</comment>
<dbReference type="NCBIfam" id="TIGR02494">
    <property type="entry name" value="PFLE_PFLC"/>
    <property type="match status" value="1"/>
</dbReference>
<dbReference type="GO" id="GO:0046872">
    <property type="term" value="F:metal ion binding"/>
    <property type="evidence" value="ECO:0007669"/>
    <property type="project" value="UniProtKB-KW"/>
</dbReference>
<evidence type="ECO:0000256" key="5">
    <source>
        <dbReference type="ARBA" id="ARBA00022723"/>
    </source>
</evidence>
<dbReference type="InterPro" id="IPR017900">
    <property type="entry name" value="4Fe4S_Fe_S_CS"/>
</dbReference>
<dbReference type="InterPro" id="IPR040074">
    <property type="entry name" value="BssD/PflA/YjjW"/>
</dbReference>
<evidence type="ECO:0000256" key="9">
    <source>
        <dbReference type="ARBA" id="ARBA00047365"/>
    </source>
</evidence>